<dbReference type="AlphaFoldDB" id="A0A8T8W953"/>
<dbReference type="EMBL" id="CP081958">
    <property type="protein sequence ID" value="QZP36379.1"/>
    <property type="molecule type" value="Genomic_DNA"/>
</dbReference>
<evidence type="ECO:0000256" key="1">
    <source>
        <dbReference type="SAM" id="MobiDB-lite"/>
    </source>
</evidence>
<feature type="region of interest" description="Disordered" evidence="1">
    <location>
        <begin position="155"/>
        <end position="180"/>
    </location>
</feature>
<feature type="compositionally biased region" description="Basic and acidic residues" evidence="1">
    <location>
        <begin position="166"/>
        <end position="180"/>
    </location>
</feature>
<dbReference type="RefSeq" id="WP_222606202.1">
    <property type="nucleotide sequence ID" value="NZ_CP081958.1"/>
</dbReference>
<accession>A0A8T8W953</accession>
<keyword evidence="3" id="KW-1185">Reference proteome</keyword>
<proteinExistence type="predicted"/>
<name>A0A8T8W953_9EURY</name>
<protein>
    <submittedName>
        <fullName evidence="2">Uncharacterized protein</fullName>
    </submittedName>
</protein>
<feature type="compositionally biased region" description="Polar residues" evidence="1">
    <location>
        <begin position="120"/>
        <end position="140"/>
    </location>
</feature>
<organism evidence="2 3">
    <name type="scientific">Halobaculum magnesiiphilum</name>
    <dbReference type="NCBI Taxonomy" id="1017351"/>
    <lineage>
        <taxon>Archaea</taxon>
        <taxon>Methanobacteriati</taxon>
        <taxon>Methanobacteriota</taxon>
        <taxon>Stenosarchaea group</taxon>
        <taxon>Halobacteria</taxon>
        <taxon>Halobacteriales</taxon>
        <taxon>Haloferacaceae</taxon>
        <taxon>Halobaculum</taxon>
    </lineage>
</organism>
<reference evidence="2 3" key="1">
    <citation type="journal article" date="2021" name="Int. J. Syst. Evol. Microbiol.">
        <title>Halobaculum halophilum sp. nov. and Halobaculum salinum sp. nov., isolated from salt lake and saline soil.</title>
        <authorList>
            <person name="Cui H.L."/>
            <person name="Shi X.W."/>
            <person name="Yin X.M."/>
            <person name="Yang X.Y."/>
            <person name="Hou J."/>
            <person name="Zhu L."/>
        </authorList>
    </citation>
    <scope>NUCLEOTIDE SEQUENCE [LARGE SCALE GENOMIC DNA]</scope>
    <source>
        <strain evidence="2 3">NBRC 109044</strain>
    </source>
</reference>
<dbReference type="GeneID" id="67178179"/>
<feature type="region of interest" description="Disordered" evidence="1">
    <location>
        <begin position="110"/>
        <end position="143"/>
    </location>
</feature>
<gene>
    <name evidence="2" type="ORF">K6T50_08515</name>
</gene>
<dbReference type="KEGG" id="hmp:K6T50_08515"/>
<evidence type="ECO:0000313" key="3">
    <source>
        <dbReference type="Proteomes" id="UP000826254"/>
    </source>
</evidence>
<dbReference type="Proteomes" id="UP000826254">
    <property type="component" value="Chromosome"/>
</dbReference>
<sequence length="180" mass="19790">MVETLPSDTCLPRAIVGLGLLSELIRPRENDICIQVDASEAQEITAIVLPETLVEIRKLCRDLTRSNHQYDQEAVGKFLQRTGLTRHPTAGNDLCDFQAIEPINKITDAPELDVTGWKPSDQSRPADKSTQSESKQQSDIKTLLAGNKRVTYWGGERITGKSGLSDPERIKDAGLHRGGG</sequence>
<evidence type="ECO:0000313" key="2">
    <source>
        <dbReference type="EMBL" id="QZP36379.1"/>
    </source>
</evidence>